<feature type="transmembrane region" description="Helical" evidence="1">
    <location>
        <begin position="83"/>
        <end position="105"/>
    </location>
</feature>
<keyword evidence="1" id="KW-1133">Transmembrane helix</keyword>
<protein>
    <submittedName>
        <fullName evidence="2">Uncharacterized protein</fullName>
    </submittedName>
</protein>
<dbReference type="KEGG" id="merd:EB233_14470"/>
<gene>
    <name evidence="2" type="ORF">EB233_14470</name>
</gene>
<reference evidence="2 3" key="1">
    <citation type="submission" date="2018-10" db="EMBL/GenBank/DDBJ databases">
        <authorList>
            <person name="Perry B.J."/>
            <person name="Sullivan J.T."/>
            <person name="Murphy R.J.T."/>
            <person name="Ramsay J.P."/>
            <person name="Ronson C.W."/>
        </authorList>
    </citation>
    <scope>NUCLEOTIDE SEQUENCE [LARGE SCALE GENOMIC DNA]</scope>
    <source>
        <strain evidence="2 3">NZP2014</strain>
    </source>
</reference>
<keyword evidence="1" id="KW-0812">Transmembrane</keyword>
<keyword evidence="3" id="KW-1185">Reference proteome</keyword>
<proteinExistence type="predicted"/>
<dbReference type="RefSeq" id="WP_064989347.1">
    <property type="nucleotide sequence ID" value="NZ_CP033361.1"/>
</dbReference>
<evidence type="ECO:0000313" key="3">
    <source>
        <dbReference type="Proteomes" id="UP000503339"/>
    </source>
</evidence>
<sequence>MTRDEFERCRRRFGDTVEAWPAPFRQQALALMAQEQNDDPDAALDRLVLKAAQADGDDHALARKVLARIDAGSARPFFLWRPLLSPTGLAACAAAALVAATLAGYQVARLQDDPSDTELLALASGSSLADAGGVVADPEGEGSL</sequence>
<evidence type="ECO:0000313" key="2">
    <source>
        <dbReference type="EMBL" id="QKC76578.1"/>
    </source>
</evidence>
<dbReference type="AlphaFoldDB" id="A0A6M7UKC9"/>
<name>A0A6M7UKC9_9HYPH</name>
<evidence type="ECO:0000256" key="1">
    <source>
        <dbReference type="SAM" id="Phobius"/>
    </source>
</evidence>
<accession>A0A6M7UKC9</accession>
<dbReference type="Proteomes" id="UP000503339">
    <property type="component" value="Chromosome"/>
</dbReference>
<keyword evidence="1" id="KW-0472">Membrane</keyword>
<organism evidence="2 3">
    <name type="scientific">Mesorhizobium erdmanii</name>
    <dbReference type="NCBI Taxonomy" id="1777866"/>
    <lineage>
        <taxon>Bacteria</taxon>
        <taxon>Pseudomonadati</taxon>
        <taxon>Pseudomonadota</taxon>
        <taxon>Alphaproteobacteria</taxon>
        <taxon>Hyphomicrobiales</taxon>
        <taxon>Phyllobacteriaceae</taxon>
        <taxon>Mesorhizobium</taxon>
    </lineage>
</organism>
<dbReference type="EMBL" id="CP033361">
    <property type="protein sequence ID" value="QKC76578.1"/>
    <property type="molecule type" value="Genomic_DNA"/>
</dbReference>